<evidence type="ECO:0000313" key="1">
    <source>
        <dbReference type="EMBL" id="KAF2473626.1"/>
    </source>
</evidence>
<reference evidence="1" key="1">
    <citation type="journal article" date="2020" name="Stud. Mycol.">
        <title>101 Dothideomycetes genomes: a test case for predicting lifestyles and emergence of pathogens.</title>
        <authorList>
            <person name="Haridas S."/>
            <person name="Albert R."/>
            <person name="Binder M."/>
            <person name="Bloem J."/>
            <person name="Labutti K."/>
            <person name="Salamov A."/>
            <person name="Andreopoulos B."/>
            <person name="Baker S."/>
            <person name="Barry K."/>
            <person name="Bills G."/>
            <person name="Bluhm B."/>
            <person name="Cannon C."/>
            <person name="Castanera R."/>
            <person name="Culley D."/>
            <person name="Daum C."/>
            <person name="Ezra D."/>
            <person name="Gonzalez J."/>
            <person name="Henrissat B."/>
            <person name="Kuo A."/>
            <person name="Liang C."/>
            <person name="Lipzen A."/>
            <person name="Lutzoni F."/>
            <person name="Magnuson J."/>
            <person name="Mondo S."/>
            <person name="Nolan M."/>
            <person name="Ohm R."/>
            <person name="Pangilinan J."/>
            <person name="Park H.-J."/>
            <person name="Ramirez L."/>
            <person name="Alfaro M."/>
            <person name="Sun H."/>
            <person name="Tritt A."/>
            <person name="Yoshinaga Y."/>
            <person name="Zwiers L.-H."/>
            <person name="Turgeon B."/>
            <person name="Goodwin S."/>
            <person name="Spatafora J."/>
            <person name="Crous P."/>
            <person name="Grigoriev I."/>
        </authorList>
    </citation>
    <scope>NUCLEOTIDE SEQUENCE</scope>
    <source>
        <strain evidence="1">ATCC 200398</strain>
    </source>
</reference>
<evidence type="ECO:0000313" key="2">
    <source>
        <dbReference type="Proteomes" id="UP000799755"/>
    </source>
</evidence>
<proteinExistence type="predicted"/>
<name>A0ACB6R378_9PLEO</name>
<protein>
    <submittedName>
        <fullName evidence="1">Uncharacterized protein</fullName>
    </submittedName>
</protein>
<accession>A0ACB6R378</accession>
<comment type="caution">
    <text evidence="1">The sequence shown here is derived from an EMBL/GenBank/DDBJ whole genome shotgun (WGS) entry which is preliminary data.</text>
</comment>
<gene>
    <name evidence="1" type="ORF">BDR25DRAFT_352117</name>
</gene>
<sequence length="99" mass="10733">MKKKNNLHDPPSTPPVTNQSNSSFLRLPKASPKASHTTTSHPPCRTNVRKISLIQASKSLNRTVLRLVGSADDEPGTKYYSPNTAHANGRGHNRLAAGH</sequence>
<organism evidence="1 2">
    <name type="scientific">Lindgomyces ingoldianus</name>
    <dbReference type="NCBI Taxonomy" id="673940"/>
    <lineage>
        <taxon>Eukaryota</taxon>
        <taxon>Fungi</taxon>
        <taxon>Dikarya</taxon>
        <taxon>Ascomycota</taxon>
        <taxon>Pezizomycotina</taxon>
        <taxon>Dothideomycetes</taxon>
        <taxon>Pleosporomycetidae</taxon>
        <taxon>Pleosporales</taxon>
        <taxon>Lindgomycetaceae</taxon>
        <taxon>Lindgomyces</taxon>
    </lineage>
</organism>
<keyword evidence="2" id="KW-1185">Reference proteome</keyword>
<dbReference type="Proteomes" id="UP000799755">
    <property type="component" value="Unassembled WGS sequence"/>
</dbReference>
<dbReference type="EMBL" id="MU003499">
    <property type="protein sequence ID" value="KAF2473626.1"/>
    <property type="molecule type" value="Genomic_DNA"/>
</dbReference>